<feature type="domain" description="Poly-beta-hydroxybutyrate polymerase N-terminal" evidence="3">
    <location>
        <begin position="116"/>
        <end position="284"/>
    </location>
</feature>
<protein>
    <submittedName>
        <fullName evidence="5">Polyhydroxyalkanoate synthase</fullName>
    </submittedName>
</protein>
<dbReference type="InterPro" id="IPR010941">
    <property type="entry name" value="PhaC_N"/>
</dbReference>
<feature type="domain" description="Poly-beta-hydroxybutyrate polymerase N-terminal" evidence="4">
    <location>
        <begin position="38"/>
        <end position="78"/>
    </location>
</feature>
<name>A0A2S4MLA6_9HYPH</name>
<evidence type="ECO:0000313" key="6">
    <source>
        <dbReference type="Proteomes" id="UP000236919"/>
    </source>
</evidence>
<keyword evidence="1" id="KW-0808">Transferase</keyword>
<dbReference type="PANTHER" id="PTHR36837">
    <property type="entry name" value="POLY(3-HYDROXYALKANOATE) POLYMERASE SUBUNIT PHAC"/>
    <property type="match status" value="1"/>
</dbReference>
<dbReference type="EMBL" id="PQFZ01000002">
    <property type="protein sequence ID" value="POR55536.1"/>
    <property type="molecule type" value="Genomic_DNA"/>
</dbReference>
<reference evidence="5 6" key="1">
    <citation type="submission" date="2018-01" db="EMBL/GenBank/DDBJ databases">
        <title>Genomic Encyclopedia of Type Strains, Phase III (KMG-III): the genomes of soil and plant-associated and newly described type strains.</title>
        <authorList>
            <person name="Whitman W."/>
        </authorList>
    </citation>
    <scope>NUCLEOTIDE SEQUENCE [LARGE SCALE GENOMIC DNA]</scope>
    <source>
        <strain evidence="5 6">1131</strain>
    </source>
</reference>
<dbReference type="Proteomes" id="UP000236919">
    <property type="component" value="Unassembled WGS sequence"/>
</dbReference>
<dbReference type="GO" id="GO:0042619">
    <property type="term" value="P:poly-hydroxybutyrate biosynthetic process"/>
    <property type="evidence" value="ECO:0007669"/>
    <property type="project" value="InterPro"/>
</dbReference>
<evidence type="ECO:0000259" key="4">
    <source>
        <dbReference type="Pfam" id="PF12551"/>
    </source>
</evidence>
<dbReference type="SUPFAM" id="SSF53474">
    <property type="entry name" value="alpha/beta-Hydrolases"/>
    <property type="match status" value="1"/>
</dbReference>
<organism evidence="5 6">
    <name type="scientific">Bosea psychrotolerans</name>
    <dbReference type="NCBI Taxonomy" id="1871628"/>
    <lineage>
        <taxon>Bacteria</taxon>
        <taxon>Pseudomonadati</taxon>
        <taxon>Pseudomonadota</taxon>
        <taxon>Alphaproteobacteria</taxon>
        <taxon>Hyphomicrobiales</taxon>
        <taxon>Boseaceae</taxon>
        <taxon>Bosea</taxon>
    </lineage>
</organism>
<dbReference type="InterPro" id="IPR022211">
    <property type="entry name" value="PHBC_N"/>
</dbReference>
<evidence type="ECO:0000259" key="3">
    <source>
        <dbReference type="Pfam" id="PF07167"/>
    </source>
</evidence>
<dbReference type="Gene3D" id="3.40.50.1820">
    <property type="entry name" value="alpha/beta hydrolase"/>
    <property type="match status" value="1"/>
</dbReference>
<sequence length="605" mass="66880">MTVQAKVTAPHAPLQATINRSDPVAPAKPDAADDFNAEEPIDRLLHAAIGTMSAGFSPMGLAEAWFDWAAHLAVSPARFAEIAMSCATEASRLAELNLSMLVHGGECIPCERALPQDKRFRHPSWRQWPFALYAETLLAMERTLDAATCKIHGATPHHLAMLRFVGRQALDCVAPSNSPLTNPEVLDATLKSGGQNLLTGAAFALDDWQRILEKKRPAGADAFTPGETVATTKGRVIHRNRLAEVIQYEPTTAVVHPEPVLIVPAWIMKYYILDLRPDNSLVRHLVDQGFTVFMISWKNPDESDRDLGMDDYRTLGVLPALAAALEASGARKAHAVGYCIGGTLLALTAAAMARDLDERIQTLTFLAAQTDFREAGELGLFVDESELAILDDMMAERGVLEASRMAGTFHLLRSNDLIWSRMIRNYLLGQREPLGDIAAWSTDATRMPAAMHSEYLRKLYLNNDLAEGRFVIDGQRVSLHDIRRPIFAVGTEWDHVAPWRSVFKLHNLTESEVTFALTNGGHNQGIVSPPGRADRHVRIATAKPRERHLDPDLWLQSAAYHEGSWWPHWFDWLERHSGAPTMPPARDGRSGWHTLGAAPGPFVFG</sequence>
<evidence type="ECO:0000313" key="5">
    <source>
        <dbReference type="EMBL" id="POR55536.1"/>
    </source>
</evidence>
<comment type="caution">
    <text evidence="5">The sequence shown here is derived from an EMBL/GenBank/DDBJ whole genome shotgun (WGS) entry which is preliminary data.</text>
</comment>
<dbReference type="AlphaFoldDB" id="A0A2S4MLA6"/>
<proteinExistence type="predicted"/>
<dbReference type="Pfam" id="PF07167">
    <property type="entry name" value="PhaC_N"/>
    <property type="match status" value="1"/>
</dbReference>
<evidence type="ECO:0000256" key="2">
    <source>
        <dbReference type="ARBA" id="ARBA00023315"/>
    </source>
</evidence>
<dbReference type="GO" id="GO:0016746">
    <property type="term" value="F:acyltransferase activity"/>
    <property type="evidence" value="ECO:0007669"/>
    <property type="project" value="UniProtKB-KW"/>
</dbReference>
<evidence type="ECO:0000256" key="1">
    <source>
        <dbReference type="ARBA" id="ARBA00022679"/>
    </source>
</evidence>
<keyword evidence="6" id="KW-1185">Reference proteome</keyword>
<dbReference type="InterPro" id="IPR051321">
    <property type="entry name" value="PHA/PHB_synthase"/>
</dbReference>
<dbReference type="Pfam" id="PF12551">
    <property type="entry name" value="PHBC_N"/>
    <property type="match status" value="1"/>
</dbReference>
<gene>
    <name evidence="5" type="ORF">CYD53_102426</name>
</gene>
<accession>A0A2S4MLA6</accession>
<dbReference type="InterPro" id="IPR029058">
    <property type="entry name" value="AB_hydrolase_fold"/>
</dbReference>
<keyword evidence="2" id="KW-0012">Acyltransferase</keyword>
<dbReference type="PANTHER" id="PTHR36837:SF5">
    <property type="entry name" value="POLY-3-HYDROXYBUTYRATE SYNTHASE"/>
    <property type="match status" value="1"/>
</dbReference>